<reference evidence="1 2" key="1">
    <citation type="submission" date="2020-04" db="EMBL/GenBank/DDBJ databases">
        <authorList>
            <person name="De Canck E."/>
        </authorList>
    </citation>
    <scope>NUCLEOTIDE SEQUENCE [LARGE SCALE GENOMIC DNA]</scope>
    <source>
        <strain evidence="1 2">LMG 27177</strain>
    </source>
</reference>
<sequence length="65" mass="7144">MSFGNAAMFGGFGRDSLDVDYELLIALPGFRKCRLGLPLRITCLLGLQHDALLNALKPGRRLIDL</sequence>
<proteinExistence type="predicted"/>
<dbReference type="RefSeq" id="WP_175166260.1">
    <property type="nucleotide sequence ID" value="NZ_CADIKI010000039.1"/>
</dbReference>
<gene>
    <name evidence="1" type="ORF">LMG27177_07325</name>
</gene>
<evidence type="ECO:0000313" key="1">
    <source>
        <dbReference type="EMBL" id="CAB3810606.1"/>
    </source>
</evidence>
<evidence type="ECO:0000313" key="2">
    <source>
        <dbReference type="Proteomes" id="UP000494252"/>
    </source>
</evidence>
<accession>A0A6J5H2S7</accession>
<protein>
    <submittedName>
        <fullName evidence="1">Uncharacterized protein</fullName>
    </submittedName>
</protein>
<organism evidence="1 2">
    <name type="scientific">Paraburkholderia fynbosensis</name>
    <dbReference type="NCBI Taxonomy" id="1200993"/>
    <lineage>
        <taxon>Bacteria</taxon>
        <taxon>Pseudomonadati</taxon>
        <taxon>Pseudomonadota</taxon>
        <taxon>Betaproteobacteria</taxon>
        <taxon>Burkholderiales</taxon>
        <taxon>Burkholderiaceae</taxon>
        <taxon>Paraburkholderia</taxon>
    </lineage>
</organism>
<dbReference type="Proteomes" id="UP000494252">
    <property type="component" value="Unassembled WGS sequence"/>
</dbReference>
<dbReference type="EMBL" id="CADIKI010000039">
    <property type="protein sequence ID" value="CAB3810606.1"/>
    <property type="molecule type" value="Genomic_DNA"/>
</dbReference>
<dbReference type="AlphaFoldDB" id="A0A6J5H2S7"/>
<keyword evidence="2" id="KW-1185">Reference proteome</keyword>
<name>A0A6J5H2S7_9BURK</name>